<dbReference type="RefSeq" id="WP_345577268.1">
    <property type="nucleotide sequence ID" value="NZ_BAABLV010000001.1"/>
</dbReference>
<dbReference type="EMBL" id="BAABLV010000001">
    <property type="protein sequence ID" value="GAA4888248.1"/>
    <property type="molecule type" value="Genomic_DNA"/>
</dbReference>
<feature type="transmembrane region" description="Helical" evidence="7">
    <location>
        <begin position="20"/>
        <end position="37"/>
    </location>
</feature>
<dbReference type="NCBIfam" id="TIGR03923">
    <property type="entry name" value="T7SS_EccE"/>
    <property type="match status" value="1"/>
</dbReference>
<keyword evidence="4 7" id="KW-0812">Transmembrane</keyword>
<gene>
    <name evidence="9" type="primary">eccE</name>
    <name evidence="9" type="ORF">GCM10025789_00620</name>
</gene>
<comment type="caution">
    <text evidence="9">The sequence shown here is derived from an EMBL/GenBank/DDBJ whole genome shotgun (WGS) entry which is preliminary data.</text>
</comment>
<name>A0ABP9EXN0_9ACTN</name>
<keyword evidence="5 7" id="KW-1133">Transmembrane helix</keyword>
<evidence type="ECO:0000313" key="10">
    <source>
        <dbReference type="Proteomes" id="UP001501521"/>
    </source>
</evidence>
<evidence type="ECO:0000256" key="3">
    <source>
        <dbReference type="ARBA" id="ARBA00022475"/>
    </source>
</evidence>
<proteinExistence type="inferred from homology"/>
<comment type="similarity">
    <text evidence="2">Belongs to the EccE family.</text>
</comment>
<accession>A0ABP9EXN0</accession>
<dbReference type="Pfam" id="PF11203">
    <property type="entry name" value="EccE"/>
    <property type="match status" value="1"/>
</dbReference>
<evidence type="ECO:0000259" key="8">
    <source>
        <dbReference type="Pfam" id="PF11203"/>
    </source>
</evidence>
<evidence type="ECO:0000256" key="2">
    <source>
        <dbReference type="ARBA" id="ARBA00007759"/>
    </source>
</evidence>
<keyword evidence="3" id="KW-1003">Cell membrane</keyword>
<comment type="subcellular location">
    <subcellularLocation>
        <location evidence="1">Cell membrane</location>
    </subcellularLocation>
</comment>
<keyword evidence="10" id="KW-1185">Reference proteome</keyword>
<feature type="transmembrane region" description="Helical" evidence="7">
    <location>
        <begin position="43"/>
        <end position="62"/>
    </location>
</feature>
<organism evidence="9 10">
    <name type="scientific">Tessaracoccus lubricantis</name>
    <dbReference type="NCBI Taxonomy" id="545543"/>
    <lineage>
        <taxon>Bacteria</taxon>
        <taxon>Bacillati</taxon>
        <taxon>Actinomycetota</taxon>
        <taxon>Actinomycetes</taxon>
        <taxon>Propionibacteriales</taxon>
        <taxon>Propionibacteriaceae</taxon>
        <taxon>Tessaracoccus</taxon>
    </lineage>
</organism>
<keyword evidence="6 7" id="KW-0472">Membrane</keyword>
<sequence length="390" mass="42062">MLRRTNGYALQRRARSTRYLPVVVAWQVVLVAVALLVLQREAWAYVVAGVVLLVAILLSLPVNGRTIPATLRLRSAFRGRARRWVEHPDHASELVPLAQWVPDLELTQIKDAHDGDIGVTADGTSWSGILEVTADHTLFTDRGAELDLEALGGLTRQDDVTFAGVQVVTLTVPAPSGAMLPASSPALDAYREIITETPPPALRRTWVALRLDPRLCLEAVGRRGDGQTGVFATLRFGLHRAQALLKRHGMVTAPLDPHEISDVLALTTGASPEAAEPRSREEWSAWFGDGMVHETRSVRRFGSSPSAAYQRMLDVAARTPAMMAVTSFTVSPGRPPEGAIRLMSAGVEQAMAADDFVVGKLDGVVKLGPLGGTQVPGLLATVPLGRRIEQ</sequence>
<dbReference type="Proteomes" id="UP001501521">
    <property type="component" value="Unassembled WGS sequence"/>
</dbReference>
<evidence type="ECO:0000256" key="1">
    <source>
        <dbReference type="ARBA" id="ARBA00004236"/>
    </source>
</evidence>
<protein>
    <submittedName>
        <fullName evidence="9">Type VII secretion protein EccE</fullName>
    </submittedName>
</protein>
<evidence type="ECO:0000256" key="7">
    <source>
        <dbReference type="SAM" id="Phobius"/>
    </source>
</evidence>
<evidence type="ECO:0000256" key="6">
    <source>
        <dbReference type="ARBA" id="ARBA00023136"/>
    </source>
</evidence>
<evidence type="ECO:0000256" key="5">
    <source>
        <dbReference type="ARBA" id="ARBA00022989"/>
    </source>
</evidence>
<reference evidence="10" key="1">
    <citation type="journal article" date="2019" name="Int. J. Syst. Evol. Microbiol.">
        <title>The Global Catalogue of Microorganisms (GCM) 10K type strain sequencing project: providing services to taxonomists for standard genome sequencing and annotation.</title>
        <authorList>
            <consortium name="The Broad Institute Genomics Platform"/>
            <consortium name="The Broad Institute Genome Sequencing Center for Infectious Disease"/>
            <person name="Wu L."/>
            <person name="Ma J."/>
        </authorList>
    </citation>
    <scope>NUCLEOTIDE SEQUENCE [LARGE SCALE GENOMIC DNA]</scope>
    <source>
        <strain evidence="10">JCM 19125</strain>
    </source>
</reference>
<dbReference type="InterPro" id="IPR021368">
    <property type="entry name" value="T7SS_EccE"/>
</dbReference>
<feature type="domain" description="Type VII secretion system protein EccE" evidence="8">
    <location>
        <begin position="200"/>
        <end position="295"/>
    </location>
</feature>
<evidence type="ECO:0000313" key="9">
    <source>
        <dbReference type="EMBL" id="GAA4888248.1"/>
    </source>
</evidence>
<evidence type="ECO:0000256" key="4">
    <source>
        <dbReference type="ARBA" id="ARBA00022692"/>
    </source>
</evidence>
<dbReference type="InterPro" id="IPR050051">
    <property type="entry name" value="EccE_dom"/>
</dbReference>